<dbReference type="InterPro" id="IPR036113">
    <property type="entry name" value="Asp/Glu-ADT_sf_sub_c"/>
</dbReference>
<protein>
    <recommendedName>
        <fullName evidence="3">Glutamyl-tRNA(Gln) amidotransferase subunit C, mitochondrial</fullName>
    </recommendedName>
</protein>
<evidence type="ECO:0000313" key="1">
    <source>
        <dbReference type="EMBL" id="PVU93397.1"/>
    </source>
</evidence>
<dbReference type="OrthoDB" id="5522061at2759"/>
<dbReference type="SUPFAM" id="SSF141000">
    <property type="entry name" value="Glu-tRNAGln amidotransferase C subunit"/>
    <property type="match status" value="1"/>
</dbReference>
<dbReference type="Proteomes" id="UP000245699">
    <property type="component" value="Unassembled WGS sequence"/>
</dbReference>
<reference evidence="1 2" key="1">
    <citation type="journal article" date="2018" name="MBio">
        <title>Comparative Genomics Reveals the Core Gene Toolbox for the Fungus-Insect Symbiosis.</title>
        <authorList>
            <person name="Wang Y."/>
            <person name="Stata M."/>
            <person name="Wang W."/>
            <person name="Stajich J.E."/>
            <person name="White M.M."/>
            <person name="Moncalvo J.M."/>
        </authorList>
    </citation>
    <scope>NUCLEOTIDE SEQUENCE [LARGE SCALE GENOMIC DNA]</scope>
    <source>
        <strain evidence="1 2">AUS-77-4</strain>
    </source>
</reference>
<sequence length="143" mass="16582">MFKAFCRKQITVRLFSTKSKSALIFANGPEWSVSDLLPKQNEKLDYFQQDDVQKLSKQSGLLHDKKTVEEMAGSINQLLYFINHIKNINTKDVVPLERLSPNLYIDYKENEADQKPINSEHIDRERALSNSKTTIDSFFVVEK</sequence>
<evidence type="ECO:0000313" key="2">
    <source>
        <dbReference type="Proteomes" id="UP000245699"/>
    </source>
</evidence>
<accession>A0A2T9YM36</accession>
<gene>
    <name evidence="1" type="ORF">BB559_003297</name>
</gene>
<dbReference type="AlphaFoldDB" id="A0A2T9YM36"/>
<dbReference type="InterPro" id="IPR003837">
    <property type="entry name" value="GatC"/>
</dbReference>
<keyword evidence="2" id="KW-1185">Reference proteome</keyword>
<comment type="caution">
    <text evidence="1">The sequence shown here is derived from an EMBL/GenBank/DDBJ whole genome shotgun (WGS) entry which is preliminary data.</text>
</comment>
<organism evidence="1 2">
    <name type="scientific">Furculomyces boomerangus</name>
    <dbReference type="NCBI Taxonomy" id="61424"/>
    <lineage>
        <taxon>Eukaryota</taxon>
        <taxon>Fungi</taxon>
        <taxon>Fungi incertae sedis</taxon>
        <taxon>Zoopagomycota</taxon>
        <taxon>Kickxellomycotina</taxon>
        <taxon>Harpellomycetes</taxon>
        <taxon>Harpellales</taxon>
        <taxon>Harpellaceae</taxon>
        <taxon>Furculomyces</taxon>
    </lineage>
</organism>
<evidence type="ECO:0008006" key="3">
    <source>
        <dbReference type="Google" id="ProtNLM"/>
    </source>
</evidence>
<dbReference type="EMBL" id="MBFT01000323">
    <property type="protein sequence ID" value="PVU93397.1"/>
    <property type="molecule type" value="Genomic_DNA"/>
</dbReference>
<dbReference type="Pfam" id="PF02686">
    <property type="entry name" value="GatC"/>
    <property type="match status" value="1"/>
</dbReference>
<dbReference type="GO" id="GO:0006450">
    <property type="term" value="P:regulation of translational fidelity"/>
    <property type="evidence" value="ECO:0007669"/>
    <property type="project" value="InterPro"/>
</dbReference>
<proteinExistence type="predicted"/>
<name>A0A2T9YM36_9FUNG</name>